<organism evidence="2 3">
    <name type="scientific">Faecalicoccus pleomorphus</name>
    <dbReference type="NCBI Taxonomy" id="1323"/>
    <lineage>
        <taxon>Bacteria</taxon>
        <taxon>Bacillati</taxon>
        <taxon>Bacillota</taxon>
        <taxon>Erysipelotrichia</taxon>
        <taxon>Erysipelotrichales</taxon>
        <taxon>Erysipelotrichaceae</taxon>
        <taxon>Faecalicoccus</taxon>
    </lineage>
</organism>
<dbReference type="AlphaFoldDB" id="A0A7X9NGM0"/>
<dbReference type="Proteomes" id="UP000540014">
    <property type="component" value="Unassembled WGS sequence"/>
</dbReference>
<dbReference type="RefSeq" id="WP_168964877.1">
    <property type="nucleotide sequence ID" value="NZ_JABAFR010000005.1"/>
</dbReference>
<reference evidence="2 3" key="1">
    <citation type="submission" date="2020-04" db="EMBL/GenBank/DDBJ databases">
        <authorList>
            <person name="Hitch T.C.A."/>
            <person name="Wylensek D."/>
            <person name="Clavel T."/>
        </authorList>
    </citation>
    <scope>NUCLEOTIDE SEQUENCE [LARGE SCALE GENOMIC DNA]</scope>
    <source>
        <strain evidence="2 3">BSM-383-APC-22F</strain>
    </source>
</reference>
<accession>A0A7X9NGM0</accession>
<protein>
    <submittedName>
        <fullName evidence="2">Uncharacterized protein</fullName>
    </submittedName>
</protein>
<evidence type="ECO:0000256" key="1">
    <source>
        <dbReference type="SAM" id="Phobius"/>
    </source>
</evidence>
<dbReference type="EMBL" id="JABAFR010000005">
    <property type="protein sequence ID" value="NME43903.1"/>
    <property type="molecule type" value="Genomic_DNA"/>
</dbReference>
<evidence type="ECO:0000313" key="2">
    <source>
        <dbReference type="EMBL" id="NME43903.1"/>
    </source>
</evidence>
<keyword evidence="1" id="KW-0472">Membrane</keyword>
<comment type="caution">
    <text evidence="2">The sequence shown here is derived from an EMBL/GenBank/DDBJ whole genome shotgun (WGS) entry which is preliminary data.</text>
</comment>
<keyword evidence="1" id="KW-1133">Transmembrane helix</keyword>
<evidence type="ECO:0000313" key="3">
    <source>
        <dbReference type="Proteomes" id="UP000540014"/>
    </source>
</evidence>
<name>A0A7X9NGM0_9FIRM</name>
<proteinExistence type="predicted"/>
<keyword evidence="1" id="KW-0812">Transmembrane</keyword>
<sequence length="81" mass="9425">MTAFVSLIITVFVQVFYLLFKIAQKCKLTLPLIYLLLATISTFFSRWVPEHESLVLTGLYILIGMTVLRWIYVLIQKVRSV</sequence>
<gene>
    <name evidence="2" type="ORF">HF861_03275</name>
</gene>
<feature type="transmembrane region" description="Helical" evidence="1">
    <location>
        <begin position="30"/>
        <end position="48"/>
    </location>
</feature>
<feature type="transmembrane region" description="Helical" evidence="1">
    <location>
        <begin position="6"/>
        <end position="23"/>
    </location>
</feature>
<feature type="transmembrane region" description="Helical" evidence="1">
    <location>
        <begin position="54"/>
        <end position="75"/>
    </location>
</feature>